<reference evidence="2" key="2">
    <citation type="submission" date="2019-10" db="EMBL/GenBank/DDBJ databases">
        <authorList>
            <consortium name="NCBI Genome Project"/>
        </authorList>
    </citation>
    <scope>NUCLEOTIDE SEQUENCE</scope>
    <source>
        <strain evidence="2">NI907</strain>
    </source>
</reference>
<dbReference type="AlphaFoldDB" id="A0A6P8AVB2"/>
<protein>
    <submittedName>
        <fullName evidence="2">Uncharacterized protein</fullName>
    </submittedName>
</protein>
<gene>
    <name evidence="2" type="ORF">PgNI_08401</name>
</gene>
<organism evidence="1 2">
    <name type="scientific">Pyricularia grisea</name>
    <name type="common">Crabgrass-specific blast fungus</name>
    <name type="synonym">Magnaporthe grisea</name>
    <dbReference type="NCBI Taxonomy" id="148305"/>
    <lineage>
        <taxon>Eukaryota</taxon>
        <taxon>Fungi</taxon>
        <taxon>Dikarya</taxon>
        <taxon>Ascomycota</taxon>
        <taxon>Pezizomycotina</taxon>
        <taxon>Sordariomycetes</taxon>
        <taxon>Sordariomycetidae</taxon>
        <taxon>Magnaporthales</taxon>
        <taxon>Pyriculariaceae</taxon>
        <taxon>Pyricularia</taxon>
    </lineage>
</organism>
<accession>A0A6P8AVB2</accession>
<dbReference type="GeneID" id="41963306"/>
<proteinExistence type="predicted"/>
<evidence type="ECO:0000313" key="2">
    <source>
        <dbReference type="RefSeq" id="XP_030978825.1"/>
    </source>
</evidence>
<reference evidence="2" key="3">
    <citation type="submission" date="2025-08" db="UniProtKB">
        <authorList>
            <consortium name="RefSeq"/>
        </authorList>
    </citation>
    <scope>IDENTIFICATION</scope>
    <source>
        <strain evidence="2">NI907</strain>
    </source>
</reference>
<keyword evidence="1" id="KW-1185">Reference proteome</keyword>
<name>A0A6P8AVB2_PYRGI</name>
<sequence>MIVGHDFMEQVPGVLWDHQPPGKKVLLAIQPRMKRRHRQLCLECRLLQRWVVKRLHKNCSGETKETFGRTVTGKGKWNFS</sequence>
<evidence type="ECO:0000313" key="1">
    <source>
        <dbReference type="Proteomes" id="UP000515153"/>
    </source>
</evidence>
<reference evidence="1 2" key="1">
    <citation type="journal article" date="2019" name="Mol. Biol. Evol.">
        <title>Blast fungal genomes show frequent chromosomal changes, gene gains and losses, and effector gene turnover.</title>
        <authorList>
            <person name="Gomez Luciano L.B."/>
            <person name="Jason Tsai I."/>
            <person name="Chuma I."/>
            <person name="Tosa Y."/>
            <person name="Chen Y.H."/>
            <person name="Li J.Y."/>
            <person name="Li M.Y."/>
            <person name="Jade Lu M.Y."/>
            <person name="Nakayashiki H."/>
            <person name="Li W.H."/>
        </authorList>
    </citation>
    <scope>NUCLEOTIDE SEQUENCE [LARGE SCALE GENOMIC DNA]</scope>
    <source>
        <strain evidence="1 2">NI907</strain>
    </source>
</reference>
<dbReference type="KEGG" id="pgri:PgNI_08401"/>
<dbReference type="Proteomes" id="UP000515153">
    <property type="component" value="Chromosome V"/>
</dbReference>
<dbReference type="RefSeq" id="XP_030978825.1">
    <property type="nucleotide sequence ID" value="XM_031128398.1"/>
</dbReference>